<dbReference type="AlphaFoldDB" id="A0A4R4ZR75"/>
<keyword evidence="8" id="KW-1185">Reference proteome</keyword>
<comment type="caution">
    <text evidence="7">The sequence shown here is derived from an EMBL/GenBank/DDBJ whole genome shotgun (WGS) entry which is preliminary data.</text>
</comment>
<accession>A0A4R4ZR75</accession>
<keyword evidence="4" id="KW-0804">Transcription</keyword>
<sequence length="631" mass="68413">MRCRSRARRRTRPCSRSLQRVSAMPPTMFDTLVRIDLLGHLRVRLEHEEVQLGPARRQAILAVLADNLGRPVGRDELIHGVWGSAPPASVDGNVHTYISGLRRLLEPERARWSGGELLVSEPPGYRLQLPRNSTDLAALGSLKERANERRAAGDHEAAVQQLDSALALWRGEAFGGLPGPYAERRRAELGEERLVMVEQRIQNMLALGEHNGLVPEIEALVHEHPLRESGWESLIIALQRDGRRMEALDRIAYLRAVLREHLGVEPGTAIRRLHQELLAGDPAFATPEPHVGRRSKRELLSIVPGGVTRSQLAGRELEIAKLKSCIGELRTRRGRVVLVEGETGIGKSALLSSVAPSSCHLAWAVADDKQPLGVLIRALGLEPTASIAMSDVLKRVEQLCASASLVLVVDDLHEADEASLLGWDLLAMASRSLPLLMIATCRSGEHKPGFARLRRALTARDAVLMPLRPLSRAACAQLIHQVIGVPPGPALRALATTALGNPLVLRQTIATLVRDGSIRTSNGLVDLYDDAGAAAAERVLVAALTARLDRLSGIALETLRAAAVLGMRFTAGEVAAAVGRRPSELVDVLDEAIRAKVLADVGGFLTFTHPAQRRALYDSTPPDQMTPARSA</sequence>
<dbReference type="InterPro" id="IPR041664">
    <property type="entry name" value="AAA_16"/>
</dbReference>
<evidence type="ECO:0000256" key="3">
    <source>
        <dbReference type="ARBA" id="ARBA00023125"/>
    </source>
</evidence>
<evidence type="ECO:0000313" key="7">
    <source>
        <dbReference type="EMBL" id="TDD61463.1"/>
    </source>
</evidence>
<dbReference type="InterPro" id="IPR016032">
    <property type="entry name" value="Sig_transdc_resp-reg_C-effctor"/>
</dbReference>
<dbReference type="OrthoDB" id="3795727at2"/>
<dbReference type="SMART" id="SM01043">
    <property type="entry name" value="BTAD"/>
    <property type="match status" value="1"/>
</dbReference>
<dbReference type="PROSITE" id="PS51755">
    <property type="entry name" value="OMPR_PHOB"/>
    <property type="match status" value="1"/>
</dbReference>
<dbReference type="Pfam" id="PF13191">
    <property type="entry name" value="AAA_16"/>
    <property type="match status" value="1"/>
</dbReference>
<feature type="DNA-binding region" description="OmpR/PhoB-type" evidence="5">
    <location>
        <begin position="23"/>
        <end position="129"/>
    </location>
</feature>
<keyword evidence="2" id="KW-0805">Transcription regulation</keyword>
<dbReference type="SUPFAM" id="SSF52540">
    <property type="entry name" value="P-loop containing nucleoside triphosphate hydrolases"/>
    <property type="match status" value="1"/>
</dbReference>
<evidence type="ECO:0000256" key="1">
    <source>
        <dbReference type="ARBA" id="ARBA00005820"/>
    </source>
</evidence>
<dbReference type="Gene3D" id="1.10.10.10">
    <property type="entry name" value="Winged helix-like DNA-binding domain superfamily/Winged helix DNA-binding domain"/>
    <property type="match status" value="1"/>
</dbReference>
<dbReference type="GO" id="GO:0006355">
    <property type="term" value="P:regulation of DNA-templated transcription"/>
    <property type="evidence" value="ECO:0007669"/>
    <property type="project" value="InterPro"/>
</dbReference>
<dbReference type="InterPro" id="IPR011990">
    <property type="entry name" value="TPR-like_helical_dom_sf"/>
</dbReference>
<dbReference type="InterPro" id="IPR005158">
    <property type="entry name" value="BTAD"/>
</dbReference>
<name>A0A4R4ZR75_9ACTN</name>
<evidence type="ECO:0000256" key="2">
    <source>
        <dbReference type="ARBA" id="ARBA00023015"/>
    </source>
</evidence>
<protein>
    <recommendedName>
        <fullName evidence="6">OmpR/PhoB-type domain-containing protein</fullName>
    </recommendedName>
</protein>
<dbReference type="Proteomes" id="UP000295124">
    <property type="component" value="Unassembled WGS sequence"/>
</dbReference>
<dbReference type="GO" id="GO:0003677">
    <property type="term" value="F:DNA binding"/>
    <property type="evidence" value="ECO:0007669"/>
    <property type="project" value="UniProtKB-UniRule"/>
</dbReference>
<dbReference type="InterPro" id="IPR051677">
    <property type="entry name" value="AfsR-DnrI-RedD_regulator"/>
</dbReference>
<dbReference type="InterPro" id="IPR036388">
    <property type="entry name" value="WH-like_DNA-bd_sf"/>
</dbReference>
<dbReference type="GO" id="GO:0000160">
    <property type="term" value="P:phosphorelay signal transduction system"/>
    <property type="evidence" value="ECO:0007669"/>
    <property type="project" value="InterPro"/>
</dbReference>
<evidence type="ECO:0000259" key="6">
    <source>
        <dbReference type="PROSITE" id="PS51755"/>
    </source>
</evidence>
<dbReference type="EMBL" id="SMKX01000014">
    <property type="protein sequence ID" value="TDD61463.1"/>
    <property type="molecule type" value="Genomic_DNA"/>
</dbReference>
<evidence type="ECO:0000313" key="8">
    <source>
        <dbReference type="Proteomes" id="UP000295124"/>
    </source>
</evidence>
<dbReference type="Pfam" id="PF03704">
    <property type="entry name" value="BTAD"/>
    <property type="match status" value="1"/>
</dbReference>
<gene>
    <name evidence="7" type="ORF">E1263_07085</name>
</gene>
<dbReference type="InterPro" id="IPR001867">
    <property type="entry name" value="OmpR/PhoB-type_DNA-bd"/>
</dbReference>
<dbReference type="Gene3D" id="1.25.40.10">
    <property type="entry name" value="Tetratricopeptide repeat domain"/>
    <property type="match status" value="1"/>
</dbReference>
<proteinExistence type="inferred from homology"/>
<dbReference type="CDD" id="cd15831">
    <property type="entry name" value="BTAD"/>
    <property type="match status" value="1"/>
</dbReference>
<dbReference type="SUPFAM" id="SSF46894">
    <property type="entry name" value="C-terminal effector domain of the bipartite response regulators"/>
    <property type="match status" value="1"/>
</dbReference>
<dbReference type="InterPro" id="IPR027417">
    <property type="entry name" value="P-loop_NTPase"/>
</dbReference>
<reference evidence="7 8" key="1">
    <citation type="submission" date="2019-03" db="EMBL/GenBank/DDBJ databases">
        <title>Draft genome sequences of novel Actinobacteria.</title>
        <authorList>
            <person name="Sahin N."/>
            <person name="Ay H."/>
            <person name="Saygin H."/>
        </authorList>
    </citation>
    <scope>NUCLEOTIDE SEQUENCE [LARGE SCALE GENOMIC DNA]</scope>
    <source>
        <strain evidence="7 8">JCM 13523</strain>
    </source>
</reference>
<keyword evidence="3 5" id="KW-0238">DNA-binding</keyword>
<comment type="similarity">
    <text evidence="1">Belongs to the AfsR/DnrI/RedD regulatory family.</text>
</comment>
<evidence type="ECO:0000256" key="4">
    <source>
        <dbReference type="ARBA" id="ARBA00023163"/>
    </source>
</evidence>
<feature type="domain" description="OmpR/PhoB-type" evidence="6">
    <location>
        <begin position="23"/>
        <end position="129"/>
    </location>
</feature>
<dbReference type="PANTHER" id="PTHR35807:SF1">
    <property type="entry name" value="TRANSCRIPTIONAL REGULATOR REDD"/>
    <property type="match status" value="1"/>
</dbReference>
<dbReference type="SMART" id="SM00862">
    <property type="entry name" value="Trans_reg_C"/>
    <property type="match status" value="1"/>
</dbReference>
<dbReference type="Gene3D" id="3.40.50.300">
    <property type="entry name" value="P-loop containing nucleotide triphosphate hydrolases"/>
    <property type="match status" value="1"/>
</dbReference>
<evidence type="ECO:0000256" key="5">
    <source>
        <dbReference type="PROSITE-ProRule" id="PRU01091"/>
    </source>
</evidence>
<dbReference type="PANTHER" id="PTHR35807">
    <property type="entry name" value="TRANSCRIPTIONAL REGULATOR REDD-RELATED"/>
    <property type="match status" value="1"/>
</dbReference>
<dbReference type="Pfam" id="PF00486">
    <property type="entry name" value="Trans_reg_C"/>
    <property type="match status" value="1"/>
</dbReference>
<organism evidence="7 8">
    <name type="scientific">Kribbella antibiotica</name>
    <dbReference type="NCBI Taxonomy" id="190195"/>
    <lineage>
        <taxon>Bacteria</taxon>
        <taxon>Bacillati</taxon>
        <taxon>Actinomycetota</taxon>
        <taxon>Actinomycetes</taxon>
        <taxon>Propionibacteriales</taxon>
        <taxon>Kribbellaceae</taxon>
        <taxon>Kribbella</taxon>
    </lineage>
</organism>
<dbReference type="SUPFAM" id="SSF48452">
    <property type="entry name" value="TPR-like"/>
    <property type="match status" value="1"/>
</dbReference>